<accession>A0A1D8NE66</accession>
<dbReference type="GO" id="GO:0030488">
    <property type="term" value="P:tRNA methylation"/>
    <property type="evidence" value="ECO:0007669"/>
    <property type="project" value="InterPro"/>
</dbReference>
<evidence type="ECO:0000256" key="2">
    <source>
        <dbReference type="ARBA" id="ARBA00022679"/>
    </source>
</evidence>
<dbReference type="KEGG" id="yli:2910720"/>
<gene>
    <name evidence="4" type="ORF">YALI1_D13788g</name>
</gene>
<dbReference type="SUPFAM" id="SSF75217">
    <property type="entry name" value="alpha/beta knot"/>
    <property type="match status" value="1"/>
</dbReference>
<evidence type="ECO:0000313" key="5">
    <source>
        <dbReference type="Proteomes" id="UP000182444"/>
    </source>
</evidence>
<dbReference type="VEuPathDB" id="FungiDB:YALI1_D13788g"/>
<evidence type="ECO:0000259" key="3">
    <source>
        <dbReference type="Pfam" id="PF00588"/>
    </source>
</evidence>
<dbReference type="InterPro" id="IPR029026">
    <property type="entry name" value="tRNA_m1G_MTases_N"/>
</dbReference>
<keyword evidence="1" id="KW-0489">Methyltransferase</keyword>
<sequence>MLDLLKKLDQHTLGKHADELTDRLVGAIGPSVSADLVNQAKDLQLLEEILTPQVFQEKVANVADKCAESIGTCSESITLVSSQIPLLSRLLFDHAYNNLRSYVSQPHLNYLVNADLPAVEESNSGGSVDVETAAVSLKFLQSLLLNNDLGNPQLDSLLLHVVCLSDSDLVHSAAVLLKLRMTNVATSALASYLWTIVSDLVNSSLDDHKTVGYKLWLWWLSACDSATLESETFQSLFKTDLYWACLLRPLKTTSYDHKKLALYIISRSVQHIVSDISLESMQWSTTDRDVLLEQWKRFATLTEIIAIDSSYNQTVACEGDILMFLGPECKLAPRWGIALIAMGLNATMDTVRKYMAKVVLALPIASLVVFQHDIPFLESKLLPYLLEATHFQTARHDDQNVCIYGDTLETFIEGLYTTFDKSRIEALTICIFKLLNILREGFDPSKIYALAGVMSGLKATEFQLSDAALDAFAPMLLLTSETGVRRKLQKLYLARICLHFGQSLRVLKLLSQLVTLETIMTGLNFKLTPDAELRKSIEDLSTYAVYLYGSCETCNVDEAAAQLNLLPVGVSLGLKNMGLTGVPTVSVDDSILSSIQATQALAKSNLSETNTDSIEIRLEKLKFPDDMDLTAAQLTLLAALNIKNGKGDFANTFEYLKSSHIVSRDLKTDQTIQSLNNLIAAKFDCLNTTLAHHRVTEPVDVINFATLNYSVASSCESRYAIVACIYRVVEQLDAADEKTCSVIQDTLFTIWDEIMSTGLVSSAKPVHLAFIELLLSKSVLQKCTENDSLAETVLDIASTLVSQCYARRSLLPLVAKKLLEFGGTEIVKIEGAHSLVIEIYTLQQIDDTNFRLEDAIATRYDTEMGNDGASVFKDVHGGKEVAARALIAVLVSQITDAAFAEFMWDEIFSSDSYRLFNPKKLNDGKEERIRVQCYQLLTMTEDIVHHEFSQEETEKLIEHIRFEPSPIVRMYMEWIIARVILKGDSLVILKKHLSNPEEIPRVLAAFQRIGLLIGEQIENVDDRISYLTEYLNIVLPFCSSNRAAVRHFAVSMICAVGPWIQSEQFWNGNKKALETMEPFARICMGIFSHATRQEAYHQFRSGEKMLWNVHRYYNLVGICGGLILRLSDREFPFVSETDFANLELAPTKPHVDLVFPLEPASVSLPTGDELRVSVGAHDKSVWASEAAVAAACGIEVSSVSAPVQTKSGAWNATLVEDNSEESRAAKINRGELILVASLVDKPPNLGGICRLSDVLGAQLLTLNDISVAKHPQFKNVAVTADQWMPMAEVKVDEIAEFMRAKKREGYTLIGLEQTDQSKQLNKDFVFPKKSLILLGMEREGIPGNLLAELDYAVEIKQIGMIRSMNIQTAAAVIVHAYSMQHCA</sequence>
<dbReference type="InterPro" id="IPR001537">
    <property type="entry name" value="SpoU_MeTrfase"/>
</dbReference>
<dbReference type="Gene3D" id="3.40.1280.10">
    <property type="match status" value="1"/>
</dbReference>
<organism evidence="4 5">
    <name type="scientific">Yarrowia lipolytica</name>
    <name type="common">Candida lipolytica</name>
    <dbReference type="NCBI Taxonomy" id="4952"/>
    <lineage>
        <taxon>Eukaryota</taxon>
        <taxon>Fungi</taxon>
        <taxon>Dikarya</taxon>
        <taxon>Ascomycota</taxon>
        <taxon>Saccharomycotina</taxon>
        <taxon>Dipodascomycetes</taxon>
        <taxon>Dipodascales</taxon>
        <taxon>Dipodascales incertae sedis</taxon>
        <taxon>Yarrowia</taxon>
    </lineage>
</organism>
<dbReference type="Proteomes" id="UP000182444">
    <property type="component" value="Chromosome 1D"/>
</dbReference>
<dbReference type="PANTHER" id="PTHR12029">
    <property type="entry name" value="RNA METHYLTRANSFERASE"/>
    <property type="match status" value="1"/>
</dbReference>
<dbReference type="GO" id="GO:0016423">
    <property type="term" value="F:tRNA (guanine) methyltransferase activity"/>
    <property type="evidence" value="ECO:0007669"/>
    <property type="project" value="InterPro"/>
</dbReference>
<dbReference type="GeneID" id="2910720"/>
<protein>
    <recommendedName>
        <fullName evidence="3">tRNA/rRNA methyltransferase SpoU type domain-containing protein</fullName>
    </recommendedName>
</protein>
<dbReference type="RefSeq" id="XP_502679.3">
    <property type="nucleotide sequence ID" value="XM_502679.3"/>
</dbReference>
<dbReference type="VEuPathDB" id="FungiDB:YALI0_D10989g"/>
<dbReference type="OMA" id="VTADRWM"/>
<evidence type="ECO:0000256" key="1">
    <source>
        <dbReference type="ARBA" id="ARBA00022603"/>
    </source>
</evidence>
<dbReference type="Pfam" id="PF00588">
    <property type="entry name" value="SpoU_methylase"/>
    <property type="match status" value="1"/>
</dbReference>
<dbReference type="InterPro" id="IPR029028">
    <property type="entry name" value="Alpha/beta_knot_MTases"/>
</dbReference>
<dbReference type="InterPro" id="IPR044748">
    <property type="entry name" value="Trm3/TARBP1_C"/>
</dbReference>
<keyword evidence="2" id="KW-0808">Transferase</keyword>
<name>A0A1D8NE66_YARLL</name>
<evidence type="ECO:0000313" key="4">
    <source>
        <dbReference type="EMBL" id="AOW03903.1"/>
    </source>
</evidence>
<dbReference type="EMBL" id="CP017556">
    <property type="protein sequence ID" value="AOW03903.1"/>
    <property type="molecule type" value="Genomic_DNA"/>
</dbReference>
<proteinExistence type="predicted"/>
<dbReference type="PANTHER" id="PTHR12029:SF11">
    <property type="entry name" value="METHYLTRANSFERASE TARBP1-RELATED"/>
    <property type="match status" value="1"/>
</dbReference>
<reference evidence="4 5" key="1">
    <citation type="journal article" date="2016" name="PLoS ONE">
        <title>Sequence Assembly of Yarrowia lipolytica Strain W29/CLIB89 Shows Transposable Element Diversity.</title>
        <authorList>
            <person name="Magnan C."/>
            <person name="Yu J."/>
            <person name="Chang I."/>
            <person name="Jahn E."/>
            <person name="Kanomata Y."/>
            <person name="Wu J."/>
            <person name="Zeller M."/>
            <person name="Oakes M."/>
            <person name="Baldi P."/>
            <person name="Sandmeyer S."/>
        </authorList>
    </citation>
    <scope>NUCLEOTIDE SEQUENCE [LARGE SCALE GENOMIC DNA]</scope>
    <source>
        <strain evidence="5">CLIB89(W29)</strain>
    </source>
</reference>
<dbReference type="eggNOG" id="KOG0839">
    <property type="taxonomic scope" value="Eukaryota"/>
</dbReference>
<dbReference type="GO" id="GO:0003723">
    <property type="term" value="F:RNA binding"/>
    <property type="evidence" value="ECO:0007669"/>
    <property type="project" value="InterPro"/>
</dbReference>
<dbReference type="FunFam" id="3.40.1280.10:FF:000022">
    <property type="entry name" value="Trm3p"/>
    <property type="match status" value="1"/>
</dbReference>
<feature type="domain" description="tRNA/rRNA methyltransferase SpoU type" evidence="3">
    <location>
        <begin position="1232"/>
        <end position="1374"/>
    </location>
</feature>
<dbReference type="CDD" id="cd18091">
    <property type="entry name" value="SpoU-like_TRM3-like"/>
    <property type="match status" value="1"/>
</dbReference>
<dbReference type="InterPro" id="IPR045330">
    <property type="entry name" value="TRM3/TARBP1"/>
</dbReference>